<evidence type="ECO:0000313" key="2">
    <source>
        <dbReference type="Proteomes" id="UP000821845"/>
    </source>
</evidence>
<proteinExistence type="predicted"/>
<sequence>MRIGIHTGYATAGVVGLTMPRYCLFGNTVTLANKTESLSKPSRVNVTEVARSHLTKKDYVFEDNPDVGDFPLRCYLVDMASRPTTEAQSSVAGQQPADDSMLLSPSSSPVRRASAVPSPSLEADEVGMLINNSVPSKPLQPVAATVVHAKKNNAEPLFKARKNKLASCPFASENADDKRATIAQSAASAPQAPTNAAPEIVNVLENAFSDSLANTGDIHDPSHASKGEHDHGTKGTGSGKTSFLGIKWKLSQSNKMKKHKSTDSAHSTSSHADDHEDVGGECGGGTGGSGATVRFMESPEPKSGRLQCPFFRFRAKNVGIEEGFPQGGSGKTVPVALAPSGTGPGIGTGQTETTPSRRTDVRKKDKFWSRVIFPS</sequence>
<dbReference type="Proteomes" id="UP000821845">
    <property type="component" value="Chromosome 3"/>
</dbReference>
<name>A0ACB7SS60_HYAAI</name>
<keyword evidence="2" id="KW-1185">Reference proteome</keyword>
<accession>A0ACB7SS60</accession>
<protein>
    <submittedName>
        <fullName evidence="1">Uncharacterized protein</fullName>
    </submittedName>
</protein>
<organism evidence="1 2">
    <name type="scientific">Hyalomma asiaticum</name>
    <name type="common">Tick</name>
    <dbReference type="NCBI Taxonomy" id="266040"/>
    <lineage>
        <taxon>Eukaryota</taxon>
        <taxon>Metazoa</taxon>
        <taxon>Ecdysozoa</taxon>
        <taxon>Arthropoda</taxon>
        <taxon>Chelicerata</taxon>
        <taxon>Arachnida</taxon>
        <taxon>Acari</taxon>
        <taxon>Parasitiformes</taxon>
        <taxon>Ixodida</taxon>
        <taxon>Ixodoidea</taxon>
        <taxon>Ixodidae</taxon>
        <taxon>Hyalomminae</taxon>
        <taxon>Hyalomma</taxon>
    </lineage>
</organism>
<dbReference type="EMBL" id="CM023483">
    <property type="protein sequence ID" value="KAH6936779.1"/>
    <property type="molecule type" value="Genomic_DNA"/>
</dbReference>
<reference evidence="1" key="1">
    <citation type="submission" date="2020-05" db="EMBL/GenBank/DDBJ databases">
        <title>Large-scale comparative analyses of tick genomes elucidate their genetic diversity and vector capacities.</title>
        <authorList>
            <person name="Jia N."/>
            <person name="Wang J."/>
            <person name="Shi W."/>
            <person name="Du L."/>
            <person name="Sun Y."/>
            <person name="Zhan W."/>
            <person name="Jiang J."/>
            <person name="Wang Q."/>
            <person name="Zhang B."/>
            <person name="Ji P."/>
            <person name="Sakyi L.B."/>
            <person name="Cui X."/>
            <person name="Yuan T."/>
            <person name="Jiang B."/>
            <person name="Yang W."/>
            <person name="Lam T.T.-Y."/>
            <person name="Chang Q."/>
            <person name="Ding S."/>
            <person name="Wang X."/>
            <person name="Zhu J."/>
            <person name="Ruan X."/>
            <person name="Zhao L."/>
            <person name="Wei J."/>
            <person name="Que T."/>
            <person name="Du C."/>
            <person name="Cheng J."/>
            <person name="Dai P."/>
            <person name="Han X."/>
            <person name="Huang E."/>
            <person name="Gao Y."/>
            <person name="Liu J."/>
            <person name="Shao H."/>
            <person name="Ye R."/>
            <person name="Li L."/>
            <person name="Wei W."/>
            <person name="Wang X."/>
            <person name="Wang C."/>
            <person name="Yang T."/>
            <person name="Huo Q."/>
            <person name="Li W."/>
            <person name="Guo W."/>
            <person name="Chen H."/>
            <person name="Zhou L."/>
            <person name="Ni X."/>
            <person name="Tian J."/>
            <person name="Zhou Y."/>
            <person name="Sheng Y."/>
            <person name="Liu T."/>
            <person name="Pan Y."/>
            <person name="Xia L."/>
            <person name="Li J."/>
            <person name="Zhao F."/>
            <person name="Cao W."/>
        </authorList>
    </citation>
    <scope>NUCLEOTIDE SEQUENCE</scope>
    <source>
        <strain evidence="1">Hyas-2018</strain>
    </source>
</reference>
<gene>
    <name evidence="1" type="ORF">HPB50_021522</name>
</gene>
<comment type="caution">
    <text evidence="1">The sequence shown here is derived from an EMBL/GenBank/DDBJ whole genome shotgun (WGS) entry which is preliminary data.</text>
</comment>
<evidence type="ECO:0000313" key="1">
    <source>
        <dbReference type="EMBL" id="KAH6936779.1"/>
    </source>
</evidence>